<keyword evidence="2" id="KW-0472">Membrane</keyword>
<dbReference type="NCBIfam" id="TIGR01742">
    <property type="entry name" value="SA_tandem_lipo"/>
    <property type="match status" value="1"/>
</dbReference>
<keyword evidence="4" id="KW-1185">Reference proteome</keyword>
<evidence type="ECO:0000256" key="1">
    <source>
        <dbReference type="ARBA" id="ARBA00009715"/>
    </source>
</evidence>
<accession>A0ABX7HFF8</accession>
<keyword evidence="2" id="KW-0812">Transmembrane</keyword>
<dbReference type="InterPro" id="IPR007595">
    <property type="entry name" value="Csa"/>
</dbReference>
<evidence type="ECO:0000256" key="2">
    <source>
        <dbReference type="SAM" id="Phobius"/>
    </source>
</evidence>
<dbReference type="Pfam" id="PF04507">
    <property type="entry name" value="DUF576"/>
    <property type="match status" value="1"/>
</dbReference>
<evidence type="ECO:0000313" key="4">
    <source>
        <dbReference type="Proteomes" id="UP000627155"/>
    </source>
</evidence>
<evidence type="ECO:0000313" key="3">
    <source>
        <dbReference type="EMBL" id="QRO85356.1"/>
    </source>
</evidence>
<organism evidence="3 4">
    <name type="scientific">Mammaliicoccus vitulinus</name>
    <dbReference type="NCBI Taxonomy" id="71237"/>
    <lineage>
        <taxon>Bacteria</taxon>
        <taxon>Bacillati</taxon>
        <taxon>Bacillota</taxon>
        <taxon>Bacilli</taxon>
        <taxon>Bacillales</taxon>
        <taxon>Staphylococcaceae</taxon>
        <taxon>Mammaliicoccus</taxon>
    </lineage>
</organism>
<comment type="similarity">
    <text evidence="1">Belongs to the staphylococcal tandem lipoprotein family.</text>
</comment>
<dbReference type="InterPro" id="IPR038641">
    <property type="entry name" value="Csa_sf"/>
</dbReference>
<gene>
    <name evidence="3" type="ORF">I6J37_01230</name>
</gene>
<keyword evidence="2" id="KW-1133">Transmembrane helix</keyword>
<proteinExistence type="inferred from homology"/>
<dbReference type="Proteomes" id="UP000627155">
    <property type="component" value="Chromosome"/>
</dbReference>
<feature type="transmembrane region" description="Helical" evidence="2">
    <location>
        <begin position="6"/>
        <end position="26"/>
    </location>
</feature>
<name>A0ABX7HFF8_9STAP</name>
<dbReference type="RefSeq" id="WP_103323093.1">
    <property type="nucleotide sequence ID" value="NZ_CBCPHH010000001.1"/>
</dbReference>
<protein>
    <submittedName>
        <fullName evidence="3">Tandem-type lipoprotein</fullName>
    </submittedName>
</protein>
<dbReference type="Gene3D" id="2.50.20.40">
    <property type="match status" value="1"/>
</dbReference>
<sequence>MVHSKKLIICISLIMLTIFIGGCGMMDKVVSKKPNKEEQIKQKFSKTLDMYPIKNLEDLYDKEGYRDEEFDKDDKGMWILSSEMVIQKRGENMFSRAMVLYIDRNKRTATGYFETSETFEDKDGMVDSIDKDYPIKMVNNKIIPTKKINDAKLKKEIEEFKFFAQYADFKDLKKYKDGNISYNPSAPNYSAEYQLKNDEYNVKQLRKRYDIPTKKAPKLLLKGTGELEGTSVGYDNLEYTFVENKKENIFFTDNISYIPAKE</sequence>
<reference evidence="3 4" key="1">
    <citation type="submission" date="2021-02" db="EMBL/GenBank/DDBJ databases">
        <title>FDA dAtabase for Regulatory Grade micrObial Sequences (FDA-ARGOS): Supporting development and validation of Infectious Disease Dx tests.</title>
        <authorList>
            <person name="Sproer C."/>
            <person name="Gronow S."/>
            <person name="Severitt S."/>
            <person name="Schroder I."/>
            <person name="Tallon L."/>
            <person name="Sadzewicz L."/>
            <person name="Zhao X."/>
            <person name="Boylan J."/>
            <person name="Ott S."/>
            <person name="Bowen H."/>
            <person name="Vavikolanu K."/>
            <person name="Mehta A."/>
            <person name="Aluvathingal J."/>
            <person name="Nadendla S."/>
            <person name="Lowell S."/>
            <person name="Myers T."/>
            <person name="Yan Y."/>
            <person name="Sichtig H."/>
        </authorList>
    </citation>
    <scope>NUCLEOTIDE SEQUENCE [LARGE SCALE GENOMIC DNA]</scope>
    <source>
        <strain evidence="3 4">FDAARGOS_1207</strain>
    </source>
</reference>
<dbReference type="EMBL" id="CP069486">
    <property type="protein sequence ID" value="QRO85356.1"/>
    <property type="molecule type" value="Genomic_DNA"/>
</dbReference>
<dbReference type="PROSITE" id="PS51257">
    <property type="entry name" value="PROKAR_LIPOPROTEIN"/>
    <property type="match status" value="1"/>
</dbReference>
<keyword evidence="3" id="KW-0449">Lipoprotein</keyword>